<keyword evidence="2" id="KW-0813">Transport</keyword>
<keyword evidence="4 9" id="KW-0812">Transmembrane</keyword>
<gene>
    <name evidence="11" type="ORF">PV05_01030</name>
</gene>
<dbReference type="GeneID" id="25322938"/>
<dbReference type="FunFam" id="1.20.1250.20:FF:000065">
    <property type="entry name" value="Putative MFS pantothenate transporter"/>
    <property type="match status" value="1"/>
</dbReference>
<dbReference type="PANTHER" id="PTHR43791">
    <property type="entry name" value="PERMEASE-RELATED"/>
    <property type="match status" value="1"/>
</dbReference>
<dbReference type="PROSITE" id="PS50850">
    <property type="entry name" value="MFS"/>
    <property type="match status" value="1"/>
</dbReference>
<evidence type="ECO:0000256" key="9">
    <source>
        <dbReference type="SAM" id="Phobius"/>
    </source>
</evidence>
<feature type="transmembrane region" description="Helical" evidence="9">
    <location>
        <begin position="179"/>
        <end position="202"/>
    </location>
</feature>
<dbReference type="PANTHER" id="PTHR43791:SF39">
    <property type="entry name" value="TRANSPORTER LIZ1_SEO1, PUTATIVE (AFU_ORTHOLOGUE AFUA_3G00980)-RELATED"/>
    <property type="match status" value="1"/>
</dbReference>
<keyword evidence="3" id="KW-1003">Cell membrane</keyword>
<dbReference type="InterPro" id="IPR020846">
    <property type="entry name" value="MFS_dom"/>
</dbReference>
<dbReference type="InterPro" id="IPR036259">
    <property type="entry name" value="MFS_trans_sf"/>
</dbReference>
<dbReference type="RefSeq" id="XP_013321428.1">
    <property type="nucleotide sequence ID" value="XM_013465974.1"/>
</dbReference>
<organism evidence="11 12">
    <name type="scientific">Exophiala xenobiotica</name>
    <dbReference type="NCBI Taxonomy" id="348802"/>
    <lineage>
        <taxon>Eukaryota</taxon>
        <taxon>Fungi</taxon>
        <taxon>Dikarya</taxon>
        <taxon>Ascomycota</taxon>
        <taxon>Pezizomycotina</taxon>
        <taxon>Eurotiomycetes</taxon>
        <taxon>Chaetothyriomycetidae</taxon>
        <taxon>Chaetothyriales</taxon>
        <taxon>Herpotrichiellaceae</taxon>
        <taxon>Exophiala</taxon>
    </lineage>
</organism>
<evidence type="ECO:0000256" key="4">
    <source>
        <dbReference type="ARBA" id="ARBA00022692"/>
    </source>
</evidence>
<keyword evidence="12" id="KW-1185">Reference proteome</keyword>
<feature type="region of interest" description="Disordered" evidence="8">
    <location>
        <begin position="1"/>
        <end position="22"/>
    </location>
</feature>
<accession>A0A0D2FL20</accession>
<dbReference type="Pfam" id="PF07690">
    <property type="entry name" value="MFS_1"/>
    <property type="match status" value="1"/>
</dbReference>
<evidence type="ECO:0000256" key="2">
    <source>
        <dbReference type="ARBA" id="ARBA00022448"/>
    </source>
</evidence>
<comment type="subcellular location">
    <subcellularLocation>
        <location evidence="1">Cell membrane</location>
        <topology evidence="1">Multi-pass membrane protein</topology>
    </subcellularLocation>
</comment>
<evidence type="ECO:0000313" key="12">
    <source>
        <dbReference type="Proteomes" id="UP000054342"/>
    </source>
</evidence>
<dbReference type="GO" id="GO:0005886">
    <property type="term" value="C:plasma membrane"/>
    <property type="evidence" value="ECO:0007669"/>
    <property type="project" value="UniProtKB-SubCell"/>
</dbReference>
<dbReference type="FunFam" id="1.20.1250.20:FF:000386">
    <property type="entry name" value="MFS general substrate transporter"/>
    <property type="match status" value="1"/>
</dbReference>
<proteinExistence type="inferred from homology"/>
<dbReference type="GO" id="GO:0022857">
    <property type="term" value="F:transmembrane transporter activity"/>
    <property type="evidence" value="ECO:0007669"/>
    <property type="project" value="InterPro"/>
</dbReference>
<feature type="domain" description="Major facilitator superfamily (MFS) profile" evidence="10">
    <location>
        <begin position="53"/>
        <end position="470"/>
    </location>
</feature>
<feature type="transmembrane region" description="Helical" evidence="9">
    <location>
        <begin position="412"/>
        <end position="434"/>
    </location>
</feature>
<dbReference type="Proteomes" id="UP000054342">
    <property type="component" value="Unassembled WGS sequence"/>
</dbReference>
<feature type="transmembrane region" description="Helical" evidence="9">
    <location>
        <begin position="324"/>
        <end position="342"/>
    </location>
</feature>
<dbReference type="InterPro" id="IPR011701">
    <property type="entry name" value="MFS"/>
</dbReference>
<feature type="transmembrane region" description="Helical" evidence="9">
    <location>
        <begin position="214"/>
        <end position="234"/>
    </location>
</feature>
<feature type="transmembrane region" description="Helical" evidence="9">
    <location>
        <begin position="378"/>
        <end position="400"/>
    </location>
</feature>
<feature type="transmembrane region" description="Helical" evidence="9">
    <location>
        <begin position="90"/>
        <end position="112"/>
    </location>
</feature>
<evidence type="ECO:0000256" key="6">
    <source>
        <dbReference type="ARBA" id="ARBA00023136"/>
    </source>
</evidence>
<protein>
    <recommendedName>
        <fullName evidence="10">Major facilitator superfamily (MFS) profile domain-containing protein</fullName>
    </recommendedName>
</protein>
<feature type="transmembrane region" description="Helical" evidence="9">
    <location>
        <begin position="119"/>
        <end position="140"/>
    </location>
</feature>
<evidence type="ECO:0000256" key="8">
    <source>
        <dbReference type="SAM" id="MobiDB-lite"/>
    </source>
</evidence>
<sequence length="499" mass="56417">MSKEAETVTISQDRTSHSPGPVLGQKSWKGYVWDTFDKPAEERRFLFKLDAGMLTFTCLGYFSRFLDQANINNAYVSGMKEDLNMMGIQYNYAVTLWTIGYIIGEIPSNLILTKIRPSIWIPVLELIWSILTICTCRVTTVYQLYALRFLVGVAEAGFFPGILYLLGSWYGKDELAKRSIIFHVSGSIATMFSGYFMAAVIGLGGKHGYAGWQWLFIIDGVISLPIAVLTFFFLPDQPHNTRVWYLNARDKEIASERIQRIGRASREGFSKDKVLKIFSRWHIWVFPLMTVFGGGAGGIGQPMFSLYLKASKHPKYTVSQINTYPTTTAAVMVVAELLYSWISDGPLRGKRWPVMVFAALFQQVIWISLLVWNIPTGWLWFCYIVMQQGIALVPLNLIWVNEVCANDAEERALVIAVVNTIQYVQSAWLPLLVWKVTDAPEYKKGFPTALAFTFALIGVIFLIRYLANREARQKKELEDRLDNGSTNNSDAAEGVVVSM</sequence>
<evidence type="ECO:0000313" key="11">
    <source>
        <dbReference type="EMBL" id="KIW60844.1"/>
    </source>
</evidence>
<dbReference type="Gene3D" id="1.20.1250.20">
    <property type="entry name" value="MFS general substrate transporter like domains"/>
    <property type="match status" value="2"/>
</dbReference>
<feature type="transmembrane region" description="Helical" evidence="9">
    <location>
        <begin position="281"/>
        <end position="304"/>
    </location>
</feature>
<feature type="transmembrane region" description="Helical" evidence="9">
    <location>
        <begin position="146"/>
        <end position="167"/>
    </location>
</feature>
<name>A0A0D2FL20_9EURO</name>
<feature type="transmembrane region" description="Helical" evidence="9">
    <location>
        <begin position="354"/>
        <end position="372"/>
    </location>
</feature>
<feature type="transmembrane region" description="Helical" evidence="9">
    <location>
        <begin position="446"/>
        <end position="467"/>
    </location>
</feature>
<evidence type="ECO:0000256" key="5">
    <source>
        <dbReference type="ARBA" id="ARBA00022989"/>
    </source>
</evidence>
<evidence type="ECO:0000256" key="1">
    <source>
        <dbReference type="ARBA" id="ARBA00004651"/>
    </source>
</evidence>
<keyword evidence="6 9" id="KW-0472">Membrane</keyword>
<dbReference type="AlphaFoldDB" id="A0A0D2FL20"/>
<comment type="similarity">
    <text evidence="7">Belongs to the major facilitator superfamily. Allantoate permease family.</text>
</comment>
<dbReference type="HOGENOM" id="CLU_001265_4_2_1"/>
<evidence type="ECO:0000256" key="3">
    <source>
        <dbReference type="ARBA" id="ARBA00022475"/>
    </source>
</evidence>
<dbReference type="OrthoDB" id="3639251at2759"/>
<evidence type="ECO:0000259" key="10">
    <source>
        <dbReference type="PROSITE" id="PS50850"/>
    </source>
</evidence>
<reference evidence="11 12" key="1">
    <citation type="submission" date="2015-01" db="EMBL/GenBank/DDBJ databases">
        <title>The Genome Sequence of Exophiala xenobiotica CBS118157.</title>
        <authorList>
            <consortium name="The Broad Institute Genomics Platform"/>
            <person name="Cuomo C."/>
            <person name="de Hoog S."/>
            <person name="Gorbushina A."/>
            <person name="Stielow B."/>
            <person name="Teixiera M."/>
            <person name="Abouelleil A."/>
            <person name="Chapman S.B."/>
            <person name="Priest M."/>
            <person name="Young S.K."/>
            <person name="Wortman J."/>
            <person name="Nusbaum C."/>
            <person name="Birren B."/>
        </authorList>
    </citation>
    <scope>NUCLEOTIDE SEQUENCE [LARGE SCALE GENOMIC DNA]</scope>
    <source>
        <strain evidence="11 12">CBS 118157</strain>
    </source>
</reference>
<dbReference type="EMBL" id="KN847317">
    <property type="protein sequence ID" value="KIW60844.1"/>
    <property type="molecule type" value="Genomic_DNA"/>
</dbReference>
<evidence type="ECO:0000256" key="7">
    <source>
        <dbReference type="ARBA" id="ARBA00037968"/>
    </source>
</evidence>
<keyword evidence="5 9" id="KW-1133">Transmembrane helix</keyword>
<dbReference type="SUPFAM" id="SSF103473">
    <property type="entry name" value="MFS general substrate transporter"/>
    <property type="match status" value="1"/>
</dbReference>